<organism evidence="12 13">
    <name type="scientific">Pseudomicrostroma glucosiphilum</name>
    <dbReference type="NCBI Taxonomy" id="1684307"/>
    <lineage>
        <taxon>Eukaryota</taxon>
        <taxon>Fungi</taxon>
        <taxon>Dikarya</taxon>
        <taxon>Basidiomycota</taxon>
        <taxon>Ustilaginomycotina</taxon>
        <taxon>Exobasidiomycetes</taxon>
        <taxon>Microstromatales</taxon>
        <taxon>Microstromatales incertae sedis</taxon>
        <taxon>Pseudomicrostroma</taxon>
    </lineage>
</organism>
<evidence type="ECO:0000256" key="6">
    <source>
        <dbReference type="ARBA" id="ARBA00022801"/>
    </source>
</evidence>
<accession>A0A316TZ26</accession>
<feature type="compositionally biased region" description="Polar residues" evidence="11">
    <location>
        <begin position="296"/>
        <end position="307"/>
    </location>
</feature>
<dbReference type="SUPFAM" id="SSF53474">
    <property type="entry name" value="alpha/beta-Hydrolases"/>
    <property type="match status" value="1"/>
</dbReference>
<dbReference type="OrthoDB" id="3039123at2759"/>
<evidence type="ECO:0000256" key="8">
    <source>
        <dbReference type="ARBA" id="ARBA00023157"/>
    </source>
</evidence>
<dbReference type="Gene3D" id="3.40.50.1820">
    <property type="entry name" value="alpha/beta hydrolase"/>
    <property type="match status" value="1"/>
</dbReference>
<keyword evidence="5 10" id="KW-0732">Signal</keyword>
<dbReference type="InterPro" id="IPR011118">
    <property type="entry name" value="Tannase/feruloyl_esterase"/>
</dbReference>
<dbReference type="GO" id="GO:0046872">
    <property type="term" value="F:metal ion binding"/>
    <property type="evidence" value="ECO:0007669"/>
    <property type="project" value="UniProtKB-KW"/>
</dbReference>
<evidence type="ECO:0000313" key="13">
    <source>
        <dbReference type="Proteomes" id="UP000245942"/>
    </source>
</evidence>
<dbReference type="PANTHER" id="PTHR33938">
    <property type="entry name" value="FERULOYL ESTERASE B-RELATED"/>
    <property type="match status" value="1"/>
</dbReference>
<dbReference type="Pfam" id="PF07519">
    <property type="entry name" value="Tannase"/>
    <property type="match status" value="1"/>
</dbReference>
<keyword evidence="3" id="KW-0119">Carbohydrate metabolism</keyword>
<keyword evidence="3" id="KW-0624">Polysaccharide degradation</keyword>
<feature type="chain" id="PRO_5016192930" description="Carboxylic ester hydrolase" evidence="10">
    <location>
        <begin position="25"/>
        <end position="813"/>
    </location>
</feature>
<evidence type="ECO:0000256" key="5">
    <source>
        <dbReference type="ARBA" id="ARBA00022729"/>
    </source>
</evidence>
<evidence type="ECO:0000256" key="1">
    <source>
        <dbReference type="ARBA" id="ARBA00006249"/>
    </source>
</evidence>
<feature type="region of interest" description="Disordered" evidence="11">
    <location>
        <begin position="221"/>
        <end position="328"/>
    </location>
</feature>
<evidence type="ECO:0000256" key="3">
    <source>
        <dbReference type="ARBA" id="ARBA00022651"/>
    </source>
</evidence>
<dbReference type="STRING" id="1684307.A0A316TZ26"/>
<evidence type="ECO:0000256" key="7">
    <source>
        <dbReference type="ARBA" id="ARBA00022837"/>
    </source>
</evidence>
<keyword evidence="6 10" id="KW-0378">Hydrolase</keyword>
<evidence type="ECO:0000256" key="10">
    <source>
        <dbReference type="RuleBase" id="RU361238"/>
    </source>
</evidence>
<keyword evidence="2" id="KW-0719">Serine esterase</keyword>
<sequence length="813" mass="87737">MVQYSPFLALIGLLGLLLPLIVEAAVHVPTAGPVAEQRCEAFASTFSSKNLVLNLTFSQYWEQGSNPSLELLASSIPLPIYPEGPALQQILAGVGPDVDISRDGGYGWNSRKRLSEHGPLGGLPAFCRFGALIVTSNLTQVYMEAWMPFKYNPSLPLAPINASDFPTNSTPISLAANGDYLKAPSSYFINASSPLKNVTAPDTNSTRSLMTAALTKSASASTKKVIGDPHTPSARTKFRTMRTTATATGNDTSATTPSEIEPEDTPASLSTGTAANPTASEEEVDEEDASIGLLEGQSTNENGNKSTITRRWKGHSDSPLTGREVLGSPKQGWNGRLLLVANGGFRGAIPWPTMKQSMSRLGMAVVGNNQGHFGGTGVTTWINGTQHDETLVDWGTRGVHVSKVLADEVLDAFYGVNKGKKRRSYFAGCSNGGKSALASAQSDPGDFDGILAGSPGVNFNRMNVGQILFQTRHRKGTAKGGWFSNELLAPMHQVILDQCDTLDGVKDGVLTDPRKCNPDFDKELLCKAEGGKGNYSESDLCLSSTQLTNLKGLYQPATINGSFVYPAFPYSWESDGASFQGTSPKARFWLLANRREPNYDNATFDPYTEITYDQVVQGDIDGTAWTADVVDLSPAINSGTKIISYHGLSDMTISPYSTQAYYSAVANATEGKIKGSLSDHYRFFDIPGMGHCRNGPGAWHFGGITQEDGGNRPLVFDTRHDMLLSLVAWVEKGHNLPYHVGASYKSRSKVLPVWDGSQPLKGDITLPTTFEDKAYGVEFTRKLCPWPQQAVYDKQGTTKGKDAYMSFTCQTPK</sequence>
<evidence type="ECO:0000256" key="4">
    <source>
        <dbReference type="ARBA" id="ARBA00022723"/>
    </source>
</evidence>
<dbReference type="AlphaFoldDB" id="A0A316TZ26"/>
<dbReference type="GO" id="GO:0045493">
    <property type="term" value="P:xylan catabolic process"/>
    <property type="evidence" value="ECO:0007669"/>
    <property type="project" value="UniProtKB-KW"/>
</dbReference>
<reference evidence="12 13" key="1">
    <citation type="journal article" date="2018" name="Mol. Biol. Evol.">
        <title>Broad Genomic Sampling Reveals a Smut Pathogenic Ancestry of the Fungal Clade Ustilaginomycotina.</title>
        <authorList>
            <person name="Kijpornyongpan T."/>
            <person name="Mondo S.J."/>
            <person name="Barry K."/>
            <person name="Sandor L."/>
            <person name="Lee J."/>
            <person name="Lipzen A."/>
            <person name="Pangilinan J."/>
            <person name="LaButti K."/>
            <person name="Hainaut M."/>
            <person name="Henrissat B."/>
            <person name="Grigoriev I.V."/>
            <person name="Spatafora J.W."/>
            <person name="Aime M.C."/>
        </authorList>
    </citation>
    <scope>NUCLEOTIDE SEQUENCE [LARGE SCALE GENOMIC DNA]</scope>
    <source>
        <strain evidence="12 13">MCA 4718</strain>
    </source>
</reference>
<dbReference type="EMBL" id="KZ819336">
    <property type="protein sequence ID" value="PWN18452.1"/>
    <property type="molecule type" value="Genomic_DNA"/>
</dbReference>
<comment type="similarity">
    <text evidence="1 10">Belongs to the tannase family.</text>
</comment>
<feature type="compositionally biased region" description="Polar residues" evidence="11">
    <location>
        <begin position="241"/>
        <end position="258"/>
    </location>
</feature>
<evidence type="ECO:0000256" key="9">
    <source>
        <dbReference type="ARBA" id="ARBA00034075"/>
    </source>
</evidence>
<evidence type="ECO:0000313" key="12">
    <source>
        <dbReference type="EMBL" id="PWN18452.1"/>
    </source>
</evidence>
<evidence type="ECO:0000256" key="2">
    <source>
        <dbReference type="ARBA" id="ARBA00022487"/>
    </source>
</evidence>
<evidence type="ECO:0000256" key="11">
    <source>
        <dbReference type="SAM" id="MobiDB-lite"/>
    </source>
</evidence>
<keyword evidence="13" id="KW-1185">Reference proteome</keyword>
<comment type="catalytic activity">
    <reaction evidence="9">
        <text>feruloyl-polysaccharide + H2O = ferulate + polysaccharide.</text>
        <dbReference type="EC" id="3.1.1.73"/>
    </reaction>
</comment>
<proteinExistence type="inferred from homology"/>
<keyword evidence="7" id="KW-0106">Calcium</keyword>
<keyword evidence="8" id="KW-1015">Disulfide bond</keyword>
<dbReference type="InterPro" id="IPR029058">
    <property type="entry name" value="AB_hydrolase_fold"/>
</dbReference>
<dbReference type="GO" id="GO:0030600">
    <property type="term" value="F:feruloyl esterase activity"/>
    <property type="evidence" value="ECO:0007669"/>
    <property type="project" value="UniProtKB-EC"/>
</dbReference>
<protein>
    <recommendedName>
        <fullName evidence="10">Carboxylic ester hydrolase</fullName>
        <ecNumber evidence="10">3.1.1.-</ecNumber>
    </recommendedName>
</protein>
<feature type="signal peptide" evidence="10">
    <location>
        <begin position="1"/>
        <end position="24"/>
    </location>
</feature>
<dbReference type="Proteomes" id="UP000245942">
    <property type="component" value="Unassembled WGS sequence"/>
</dbReference>
<feature type="compositionally biased region" description="Acidic residues" evidence="11">
    <location>
        <begin position="280"/>
        <end position="289"/>
    </location>
</feature>
<feature type="compositionally biased region" description="Polar residues" evidence="11">
    <location>
        <begin position="267"/>
        <end position="278"/>
    </location>
</feature>
<dbReference type="PANTHER" id="PTHR33938:SF15">
    <property type="entry name" value="FERULOYL ESTERASE B-RELATED"/>
    <property type="match status" value="1"/>
</dbReference>
<dbReference type="EC" id="3.1.1.-" evidence="10"/>
<dbReference type="GeneID" id="37017230"/>
<gene>
    <name evidence="12" type="ORF">BCV69DRAFT_73943</name>
</gene>
<keyword evidence="4" id="KW-0479">Metal-binding</keyword>
<dbReference type="RefSeq" id="XP_025345612.1">
    <property type="nucleotide sequence ID" value="XM_025495496.1"/>
</dbReference>
<keyword evidence="3" id="KW-0858">Xylan degradation</keyword>
<name>A0A316TZ26_9BASI</name>